<dbReference type="Proteomes" id="UP001293254">
    <property type="component" value="Unassembled WGS sequence"/>
</dbReference>
<evidence type="ECO:0000259" key="2">
    <source>
        <dbReference type="Pfam" id="PF13456"/>
    </source>
</evidence>
<protein>
    <recommendedName>
        <fullName evidence="2">RNase H type-1 domain-containing protein</fullName>
    </recommendedName>
</protein>
<keyword evidence="4" id="KW-1185">Reference proteome</keyword>
<dbReference type="GO" id="GO:0004523">
    <property type="term" value="F:RNA-DNA hybrid ribonuclease activity"/>
    <property type="evidence" value="ECO:0007669"/>
    <property type="project" value="InterPro"/>
</dbReference>
<accession>A0AAE1XLS6</accession>
<dbReference type="AlphaFoldDB" id="A0AAE1XLS6"/>
<reference evidence="3" key="1">
    <citation type="submission" date="2020-06" db="EMBL/GenBank/DDBJ databases">
        <authorList>
            <person name="Li T."/>
            <person name="Hu X."/>
            <person name="Zhang T."/>
            <person name="Song X."/>
            <person name="Zhang H."/>
            <person name="Dai N."/>
            <person name="Sheng W."/>
            <person name="Hou X."/>
            <person name="Wei L."/>
        </authorList>
    </citation>
    <scope>NUCLEOTIDE SEQUENCE</scope>
    <source>
        <strain evidence="3">3651</strain>
        <tissue evidence="3">Leaf</tissue>
    </source>
</reference>
<evidence type="ECO:0000256" key="1">
    <source>
        <dbReference type="SAM" id="MobiDB-lite"/>
    </source>
</evidence>
<dbReference type="CDD" id="cd06222">
    <property type="entry name" value="RNase_H_like"/>
    <property type="match status" value="1"/>
</dbReference>
<dbReference type="GO" id="GO:0003676">
    <property type="term" value="F:nucleic acid binding"/>
    <property type="evidence" value="ECO:0007669"/>
    <property type="project" value="InterPro"/>
</dbReference>
<evidence type="ECO:0000313" key="4">
    <source>
        <dbReference type="Proteomes" id="UP001293254"/>
    </source>
</evidence>
<dbReference type="Pfam" id="PF13456">
    <property type="entry name" value="RVT_3"/>
    <property type="match status" value="1"/>
</dbReference>
<organism evidence="3 4">
    <name type="scientific">Sesamum alatum</name>
    <dbReference type="NCBI Taxonomy" id="300844"/>
    <lineage>
        <taxon>Eukaryota</taxon>
        <taxon>Viridiplantae</taxon>
        <taxon>Streptophyta</taxon>
        <taxon>Embryophyta</taxon>
        <taxon>Tracheophyta</taxon>
        <taxon>Spermatophyta</taxon>
        <taxon>Magnoliopsida</taxon>
        <taxon>eudicotyledons</taxon>
        <taxon>Gunneridae</taxon>
        <taxon>Pentapetalae</taxon>
        <taxon>asterids</taxon>
        <taxon>lamiids</taxon>
        <taxon>Lamiales</taxon>
        <taxon>Pedaliaceae</taxon>
        <taxon>Sesamum</taxon>
    </lineage>
</organism>
<dbReference type="InterPro" id="IPR002156">
    <property type="entry name" value="RNaseH_domain"/>
</dbReference>
<reference evidence="3" key="2">
    <citation type="journal article" date="2024" name="Plant">
        <title>Genomic evolution and insights into agronomic trait innovations of Sesamum species.</title>
        <authorList>
            <person name="Miao H."/>
            <person name="Wang L."/>
            <person name="Qu L."/>
            <person name="Liu H."/>
            <person name="Sun Y."/>
            <person name="Le M."/>
            <person name="Wang Q."/>
            <person name="Wei S."/>
            <person name="Zheng Y."/>
            <person name="Lin W."/>
            <person name="Duan Y."/>
            <person name="Cao H."/>
            <person name="Xiong S."/>
            <person name="Wang X."/>
            <person name="Wei L."/>
            <person name="Li C."/>
            <person name="Ma Q."/>
            <person name="Ju M."/>
            <person name="Zhao R."/>
            <person name="Li G."/>
            <person name="Mu C."/>
            <person name="Tian Q."/>
            <person name="Mei H."/>
            <person name="Zhang T."/>
            <person name="Gao T."/>
            <person name="Zhang H."/>
        </authorList>
    </citation>
    <scope>NUCLEOTIDE SEQUENCE</scope>
    <source>
        <strain evidence="3">3651</strain>
    </source>
</reference>
<sequence>MEGGILNMNSVLSLREDEASGVVIPQAAWCSGAMNYHLTLVCLVFNHREDLRRALEMRPWTFDRNLIILQRVNQQEDPSNICLDWSPLYVHIHDLRYGQRTLDVLRYIVSCLGEWEDEAHIEQDVSWLEVVRVRVLLNITLPLKRALTLRSEVGDAAVIRFSYERLPNFSIFVANLVISVGFVRCGFRMILWTRDNTLLMVRGSVRQVKCVILGLPPLLSDRSMFGVRRHPRSPSFPSQSQSTNDTVELERWVRAKGKAVAGDQAGNGELGHHLIDEESDGSGSRDGVVSVLELGLKQGIEVEADKVSGPGLQAQAVGPAQKSAQVGLESLSTDMELPVLSPWCGSEGRVLGCPSLRGDDAISTSLDLVDVHVRHSQPLKGSVPDRYSWRGRGGRRVLRRGVRGNGYSLGAKRKVGAAFGSMGSDRPVWRSRSDLGRFKFEACWTRLEDCAFMIAAAWGISVPSGGVLGLFQCLAFCAEALISWSKHEFGSIRLRIRLLEADLGSLANQTRTESIDAAMRSLRRDLHGNLAANLIGFVLPDGQGASAGVVIRDEYGECIDWKVALWPHILERDHAEALAARFAVEMAGNYQGQYIQFQSGCAKVVSLLTSKCRWVGPIAPIISDILVLQQTGINGHFSCIPKGGNQVAWLLTQHAHTYVAEGLLPQCVLEALEMDRLGMERFG</sequence>
<comment type="caution">
    <text evidence="3">The sequence shown here is derived from an EMBL/GenBank/DDBJ whole genome shotgun (WGS) entry which is preliminary data.</text>
</comment>
<gene>
    <name evidence="3" type="ORF">Salat_2785600</name>
</gene>
<evidence type="ECO:0000313" key="3">
    <source>
        <dbReference type="EMBL" id="KAK4413728.1"/>
    </source>
</evidence>
<dbReference type="EMBL" id="JACGWO010000012">
    <property type="protein sequence ID" value="KAK4413728.1"/>
    <property type="molecule type" value="Genomic_DNA"/>
</dbReference>
<proteinExistence type="predicted"/>
<feature type="domain" description="RNase H type-1" evidence="2">
    <location>
        <begin position="543"/>
        <end position="655"/>
    </location>
</feature>
<dbReference type="InterPro" id="IPR044730">
    <property type="entry name" value="RNase_H-like_dom_plant"/>
</dbReference>
<feature type="region of interest" description="Disordered" evidence="1">
    <location>
        <begin position="263"/>
        <end position="286"/>
    </location>
</feature>
<dbReference type="PANTHER" id="PTHR31286">
    <property type="entry name" value="GLYCINE-RICH CELL WALL STRUCTURAL PROTEIN 1.8-LIKE"/>
    <property type="match status" value="1"/>
</dbReference>
<name>A0AAE1XLS6_9LAMI</name>
<dbReference type="PANTHER" id="PTHR31286:SF167">
    <property type="entry name" value="OS09G0268800 PROTEIN"/>
    <property type="match status" value="1"/>
</dbReference>
<dbReference type="InterPro" id="IPR040256">
    <property type="entry name" value="At4g02000-like"/>
</dbReference>